<dbReference type="SUPFAM" id="SSF53850">
    <property type="entry name" value="Periplasmic binding protein-like II"/>
    <property type="match status" value="1"/>
</dbReference>
<dbReference type="PANTHER" id="PTHR31528:SF1">
    <property type="entry name" value="4-AMINO-5-HYDROXYMETHYL-2-METHYLPYRIMIDINE PHOSPHATE SYNTHASE THI11-RELATED"/>
    <property type="match status" value="1"/>
</dbReference>
<evidence type="ECO:0000256" key="10">
    <source>
        <dbReference type="ARBA" id="ARBA00033171"/>
    </source>
</evidence>
<organism evidence="14 15">
    <name type="scientific">Microbacterium pseudoresistens</name>
    <dbReference type="NCBI Taxonomy" id="640634"/>
    <lineage>
        <taxon>Bacteria</taxon>
        <taxon>Bacillati</taxon>
        <taxon>Actinomycetota</taxon>
        <taxon>Actinomycetes</taxon>
        <taxon>Micrococcales</taxon>
        <taxon>Microbacteriaceae</taxon>
        <taxon>Microbacterium</taxon>
    </lineage>
</organism>
<dbReference type="PANTHER" id="PTHR31528">
    <property type="entry name" value="4-AMINO-5-HYDROXYMETHYL-2-METHYLPYRIMIDINE PHOSPHATE SYNTHASE THI11-RELATED"/>
    <property type="match status" value="1"/>
</dbReference>
<keyword evidence="15" id="KW-1185">Reference proteome</keyword>
<dbReference type="InterPro" id="IPR027939">
    <property type="entry name" value="NMT1/THI5"/>
</dbReference>
<reference evidence="14 15" key="1">
    <citation type="submission" date="2020-07" db="EMBL/GenBank/DDBJ databases">
        <title>Sequencing the genomes of 1000 actinobacteria strains.</title>
        <authorList>
            <person name="Klenk H.-P."/>
        </authorList>
    </citation>
    <scope>NUCLEOTIDE SEQUENCE [LARGE SCALE GENOMIC DNA]</scope>
    <source>
        <strain evidence="14 15">DSM 22185</strain>
    </source>
</reference>
<keyword evidence="6" id="KW-0479">Metal-binding</keyword>
<feature type="chain" id="PRO_5038548896" description="Thiamine pyrimidine synthase" evidence="12">
    <location>
        <begin position="23"/>
        <end position="351"/>
    </location>
</feature>
<dbReference type="GO" id="GO:0046872">
    <property type="term" value="F:metal ion binding"/>
    <property type="evidence" value="ECO:0007669"/>
    <property type="project" value="UniProtKB-KW"/>
</dbReference>
<evidence type="ECO:0000313" key="14">
    <source>
        <dbReference type="EMBL" id="NYD54627.1"/>
    </source>
</evidence>
<dbReference type="GO" id="GO:0009228">
    <property type="term" value="P:thiamine biosynthetic process"/>
    <property type="evidence" value="ECO:0007669"/>
    <property type="project" value="UniProtKB-KW"/>
</dbReference>
<sequence>MHRTLKYRAIAAVGASVALALALGGCAASSDEPGGSEGEGGLDLVTLRHSWVPDQITLPYAAAKALGFYEEEGIQLVDQPGNGGATSVQLVANGEVMFGTGEASHVISAQTKGIELVSVMQQYQEQPNAVITMKDSGIEDWDDLRGKSIGGAVASSGHLATLAALQLKGIDESEIDFVNLSPGAQFAALSEGQVDAAGTFLGNLAALDLKDEVNILTVADAGYIAPSTSLFTTPELIEKNPDLVERFVRATVKGLRAALEDPKGTSEAMAGMYANVNAESLQATFEMDSRFLVNDFTDENGLGMHNADAWEQQVEMLTELGELTGDVDLSKAFTNDFVEKTDKADRSFPQK</sequence>
<evidence type="ECO:0000256" key="9">
    <source>
        <dbReference type="ARBA" id="ARBA00023004"/>
    </source>
</evidence>
<keyword evidence="8" id="KW-0784">Thiamine biosynthesis</keyword>
<evidence type="ECO:0000259" key="13">
    <source>
        <dbReference type="Pfam" id="PF09084"/>
    </source>
</evidence>
<proteinExistence type="inferred from homology"/>
<dbReference type="PROSITE" id="PS51257">
    <property type="entry name" value="PROKAR_LIPOPROTEIN"/>
    <property type="match status" value="1"/>
</dbReference>
<evidence type="ECO:0000256" key="7">
    <source>
        <dbReference type="ARBA" id="ARBA00022898"/>
    </source>
</evidence>
<feature type="signal peptide" evidence="12">
    <location>
        <begin position="1"/>
        <end position="22"/>
    </location>
</feature>
<gene>
    <name evidence="14" type="ORF">BKA02_001682</name>
</gene>
<comment type="similarity">
    <text evidence="3">Belongs to the NMT1/THI5 family.</text>
</comment>
<dbReference type="Pfam" id="PF09084">
    <property type="entry name" value="NMT1"/>
    <property type="match status" value="1"/>
</dbReference>
<keyword evidence="5" id="KW-0808">Transferase</keyword>
<dbReference type="RefSeq" id="WP_179433086.1">
    <property type="nucleotide sequence ID" value="NZ_BAABLC010000001.1"/>
</dbReference>
<comment type="catalytic activity">
    <reaction evidence="11">
        <text>N(6)-(pyridoxal phosphate)-L-lysyl-[4-amino-5-hydroxymethyl-2-methylpyrimidine phosphate synthase] + L-histidyl-[4-amino-5-hydroxymethyl-2-methylpyrimidine phosphate synthase] + 2 Fe(3+) + 4 H2O = L-lysyl-[4-amino-5-hydroxymethyl-2-methylpyrimidine phosphate synthase] + (2S)-2-amino-5-hydroxy-4-oxopentanoyl-[4-amino-5-hydroxymethyl-2-methylpyrimidine phosphate synthase] + 4-amino-2-methyl-5-(phosphooxymethyl)pyrimidine + 3-oxopropanoate + 2 Fe(2+) + 2 H(+)</text>
        <dbReference type="Rhea" id="RHEA:65756"/>
        <dbReference type="Rhea" id="RHEA-COMP:16892"/>
        <dbReference type="Rhea" id="RHEA-COMP:16893"/>
        <dbReference type="Rhea" id="RHEA-COMP:16894"/>
        <dbReference type="Rhea" id="RHEA-COMP:16895"/>
        <dbReference type="ChEBI" id="CHEBI:15377"/>
        <dbReference type="ChEBI" id="CHEBI:15378"/>
        <dbReference type="ChEBI" id="CHEBI:29033"/>
        <dbReference type="ChEBI" id="CHEBI:29034"/>
        <dbReference type="ChEBI" id="CHEBI:29969"/>
        <dbReference type="ChEBI" id="CHEBI:29979"/>
        <dbReference type="ChEBI" id="CHEBI:33190"/>
        <dbReference type="ChEBI" id="CHEBI:58354"/>
        <dbReference type="ChEBI" id="CHEBI:143915"/>
        <dbReference type="ChEBI" id="CHEBI:157692"/>
    </reaction>
    <physiologicalReaction direction="left-to-right" evidence="11">
        <dbReference type="Rhea" id="RHEA:65757"/>
    </physiologicalReaction>
</comment>
<comment type="caution">
    <text evidence="14">The sequence shown here is derived from an EMBL/GenBank/DDBJ whole genome shotgun (WGS) entry which is preliminary data.</text>
</comment>
<evidence type="ECO:0000256" key="8">
    <source>
        <dbReference type="ARBA" id="ARBA00022977"/>
    </source>
</evidence>
<accession>A0A7Y9EVC3</accession>
<keyword evidence="12" id="KW-0732">Signal</keyword>
<comment type="subunit">
    <text evidence="4">Homodimer.</text>
</comment>
<evidence type="ECO:0000256" key="4">
    <source>
        <dbReference type="ARBA" id="ARBA00011738"/>
    </source>
</evidence>
<evidence type="ECO:0000256" key="6">
    <source>
        <dbReference type="ARBA" id="ARBA00022723"/>
    </source>
</evidence>
<comment type="function">
    <text evidence="1">Responsible for the formation of the pyrimidine heterocycle in the thiamine biosynthesis pathway. Catalyzes the formation of hydroxymethylpyrimidine phosphate (HMP-P) from histidine and pyridoxal phosphate (PLP). The protein uses PLP and the active site histidine to form HMP-P, generating an inactive enzyme. The enzyme can only undergo a single turnover, which suggests it is a suicide enzyme.</text>
</comment>
<evidence type="ECO:0000256" key="1">
    <source>
        <dbReference type="ARBA" id="ARBA00003469"/>
    </source>
</evidence>
<dbReference type="GO" id="GO:0016740">
    <property type="term" value="F:transferase activity"/>
    <property type="evidence" value="ECO:0007669"/>
    <property type="project" value="UniProtKB-KW"/>
</dbReference>
<evidence type="ECO:0000256" key="2">
    <source>
        <dbReference type="ARBA" id="ARBA00004948"/>
    </source>
</evidence>
<dbReference type="AlphaFoldDB" id="A0A7Y9EVC3"/>
<feature type="domain" description="SsuA/THI5-like" evidence="13">
    <location>
        <begin position="59"/>
        <end position="263"/>
    </location>
</feature>
<comment type="pathway">
    <text evidence="2">Cofactor biosynthesis; thiamine diphosphate biosynthesis.</text>
</comment>
<dbReference type="Proteomes" id="UP000552045">
    <property type="component" value="Unassembled WGS sequence"/>
</dbReference>
<protein>
    <recommendedName>
        <fullName evidence="10">Thiamine pyrimidine synthase</fullName>
    </recommendedName>
</protein>
<dbReference type="EMBL" id="JACCBH010000001">
    <property type="protein sequence ID" value="NYD54627.1"/>
    <property type="molecule type" value="Genomic_DNA"/>
</dbReference>
<evidence type="ECO:0000256" key="5">
    <source>
        <dbReference type="ARBA" id="ARBA00022679"/>
    </source>
</evidence>
<evidence type="ECO:0000313" key="15">
    <source>
        <dbReference type="Proteomes" id="UP000552045"/>
    </source>
</evidence>
<name>A0A7Y9EVC3_9MICO</name>
<dbReference type="InterPro" id="IPR015168">
    <property type="entry name" value="SsuA/THI5"/>
</dbReference>
<evidence type="ECO:0000256" key="3">
    <source>
        <dbReference type="ARBA" id="ARBA00009406"/>
    </source>
</evidence>
<evidence type="ECO:0000256" key="12">
    <source>
        <dbReference type="SAM" id="SignalP"/>
    </source>
</evidence>
<keyword evidence="9" id="KW-0408">Iron</keyword>
<evidence type="ECO:0000256" key="11">
    <source>
        <dbReference type="ARBA" id="ARBA00048179"/>
    </source>
</evidence>
<dbReference type="Gene3D" id="3.40.190.10">
    <property type="entry name" value="Periplasmic binding protein-like II"/>
    <property type="match status" value="2"/>
</dbReference>
<keyword evidence="7" id="KW-0663">Pyridoxal phosphate</keyword>
<dbReference type="CDD" id="cd01008">
    <property type="entry name" value="PBP2_NrtA_SsuA_CpmA_like"/>
    <property type="match status" value="1"/>
</dbReference>